<evidence type="ECO:0000313" key="1">
    <source>
        <dbReference type="EMBL" id="KAJ2969372.1"/>
    </source>
</evidence>
<reference evidence="1" key="1">
    <citation type="submission" date="2022-08" db="EMBL/GenBank/DDBJ databases">
        <title>Genome Sequence of Lecanicillium fungicola.</title>
        <authorList>
            <person name="Buettner E."/>
        </authorList>
    </citation>
    <scope>NUCLEOTIDE SEQUENCE</scope>
    <source>
        <strain evidence="1">Babe33</strain>
    </source>
</reference>
<dbReference type="Proteomes" id="UP001143910">
    <property type="component" value="Unassembled WGS sequence"/>
</dbReference>
<dbReference type="EMBL" id="JANJQO010001759">
    <property type="protein sequence ID" value="KAJ2969372.1"/>
    <property type="molecule type" value="Genomic_DNA"/>
</dbReference>
<proteinExistence type="predicted"/>
<organism evidence="1 2">
    <name type="scientific">Zarea fungicola</name>
    <dbReference type="NCBI Taxonomy" id="93591"/>
    <lineage>
        <taxon>Eukaryota</taxon>
        <taxon>Fungi</taxon>
        <taxon>Dikarya</taxon>
        <taxon>Ascomycota</taxon>
        <taxon>Pezizomycotina</taxon>
        <taxon>Sordariomycetes</taxon>
        <taxon>Hypocreomycetidae</taxon>
        <taxon>Hypocreales</taxon>
        <taxon>Cordycipitaceae</taxon>
        <taxon>Zarea</taxon>
    </lineage>
</organism>
<keyword evidence="2" id="KW-1185">Reference proteome</keyword>
<gene>
    <name evidence="1" type="ORF">NQ176_g8698</name>
</gene>
<sequence length="187" mass="21172">MGYICDDSNCSNRASCTNRVAREFEIRSKVQKTNDRGFGLFATHPIREGRFVMEYQGEVITRTECEKRLSSDYASNSDYYLMGMDGPLVCDATNIGNNARFMNHHCNPNCVVEKRMVFGFPCLSPCLVIFAKRDVAAGEELTLDYKFITGRGAEPQPCRCGADDCRGVIGPRPKNKNQRNVAKQYRW</sequence>
<accession>A0ACC1MQU1</accession>
<name>A0ACC1MQU1_9HYPO</name>
<evidence type="ECO:0000313" key="2">
    <source>
        <dbReference type="Proteomes" id="UP001143910"/>
    </source>
</evidence>
<comment type="caution">
    <text evidence="1">The sequence shown here is derived from an EMBL/GenBank/DDBJ whole genome shotgun (WGS) entry which is preliminary data.</text>
</comment>
<protein>
    <submittedName>
        <fullName evidence="1">Uncharacterized protein</fullName>
    </submittedName>
</protein>